<reference evidence="2 3" key="1">
    <citation type="submission" date="2016-11" db="EMBL/GenBank/DDBJ databases">
        <authorList>
            <person name="Jaros S."/>
            <person name="Januszkiewicz K."/>
            <person name="Wedrychowicz H."/>
        </authorList>
    </citation>
    <scope>NUCLEOTIDE SEQUENCE [LARGE SCALE GENOMIC DNA]</scope>
    <source>
        <strain evidence="2 3">DSM 12906</strain>
    </source>
</reference>
<evidence type="ECO:0000313" key="2">
    <source>
        <dbReference type="EMBL" id="SHJ28786.1"/>
    </source>
</evidence>
<dbReference type="RefSeq" id="WP_073188075.1">
    <property type="nucleotide sequence ID" value="NZ_FQZG01000037.1"/>
</dbReference>
<sequence>MNPEIAALLSDGVASARQYPHLARALNSCACRGEIRRLLPGVYGPPSSTDDDRERRLRLQAVAAYHAGVVVTRRSAAQLTWWPDIDLGPSITVANAAKMEPAPGYDIEQRYIPPGLVTVRSGIPVTVTALTVLDLMDEMGPDVVDEALRRRVVKVAQLKSALRLSPHRRGNRMRREILEDSRDEPWSPLERLAHRLLRDAGIKGWRSNLRVKIGSVVRFLDVGFPDLKLGLEFDGEEFHHTHQGFHGDRERDVLLAREGWLILRFTTQTMTQLVETVVEICALRRMESTR</sequence>
<dbReference type="AlphaFoldDB" id="A0A1M6I2X8"/>
<dbReference type="OrthoDB" id="4310518at2"/>
<proteinExistence type="predicted"/>
<dbReference type="InterPro" id="IPR007569">
    <property type="entry name" value="DUF559"/>
</dbReference>
<dbReference type="STRING" id="1123357.SAMN02745244_02147"/>
<dbReference type="Pfam" id="PF04480">
    <property type="entry name" value="DUF559"/>
    <property type="match status" value="1"/>
</dbReference>
<dbReference type="EMBL" id="FQZG01000037">
    <property type="protein sequence ID" value="SHJ28786.1"/>
    <property type="molecule type" value="Genomic_DNA"/>
</dbReference>
<dbReference type="Gene3D" id="3.40.960.10">
    <property type="entry name" value="VSR Endonuclease"/>
    <property type="match status" value="1"/>
</dbReference>
<evidence type="ECO:0000313" key="3">
    <source>
        <dbReference type="Proteomes" id="UP000184512"/>
    </source>
</evidence>
<feature type="domain" description="DUF559" evidence="1">
    <location>
        <begin position="190"/>
        <end position="279"/>
    </location>
</feature>
<evidence type="ECO:0000259" key="1">
    <source>
        <dbReference type="Pfam" id="PF04480"/>
    </source>
</evidence>
<protein>
    <recommendedName>
        <fullName evidence="1">DUF559 domain-containing protein</fullName>
    </recommendedName>
</protein>
<gene>
    <name evidence="2" type="ORF">SAMN02745244_02147</name>
</gene>
<dbReference type="SUPFAM" id="SSF52980">
    <property type="entry name" value="Restriction endonuclease-like"/>
    <property type="match status" value="1"/>
</dbReference>
<name>A0A1M6I2X8_9ACTN</name>
<dbReference type="Proteomes" id="UP000184512">
    <property type="component" value="Unassembled WGS sequence"/>
</dbReference>
<keyword evidence="3" id="KW-1185">Reference proteome</keyword>
<organism evidence="2 3">
    <name type="scientific">Tessaracoccus bendigoensis DSM 12906</name>
    <dbReference type="NCBI Taxonomy" id="1123357"/>
    <lineage>
        <taxon>Bacteria</taxon>
        <taxon>Bacillati</taxon>
        <taxon>Actinomycetota</taxon>
        <taxon>Actinomycetes</taxon>
        <taxon>Propionibacteriales</taxon>
        <taxon>Propionibacteriaceae</taxon>
        <taxon>Tessaracoccus</taxon>
    </lineage>
</organism>
<dbReference type="InterPro" id="IPR011335">
    <property type="entry name" value="Restrct_endonuc-II-like"/>
</dbReference>
<accession>A0A1M6I2X8</accession>